<keyword evidence="1" id="KW-0732">Signal</keyword>
<evidence type="ECO:0000313" key="3">
    <source>
        <dbReference type="Proteomes" id="UP000235778"/>
    </source>
</evidence>
<gene>
    <name evidence="2" type="ORF">BCV30_09875</name>
</gene>
<dbReference type="RefSeq" id="WP_102269419.1">
    <property type="nucleotide sequence ID" value="NZ_MCSH01000180.1"/>
</dbReference>
<name>A0A2N7BSV9_9VIBR</name>
<evidence type="ECO:0000313" key="2">
    <source>
        <dbReference type="EMBL" id="PME62721.1"/>
    </source>
</evidence>
<dbReference type="AlphaFoldDB" id="A0A2N7BSV9"/>
<dbReference type="Proteomes" id="UP000235778">
    <property type="component" value="Unassembled WGS sequence"/>
</dbReference>
<reference evidence="3" key="1">
    <citation type="submission" date="2016-07" db="EMBL/GenBank/DDBJ databases">
        <title>Nontailed viruses are major unrecognized killers of bacteria in the ocean.</title>
        <authorList>
            <person name="Kauffman K."/>
            <person name="Hussain F."/>
            <person name="Yang J."/>
            <person name="Arevalo P."/>
            <person name="Brown J."/>
            <person name="Cutler M."/>
            <person name="Kelly L."/>
            <person name="Polz M.F."/>
        </authorList>
    </citation>
    <scope>NUCLEOTIDE SEQUENCE [LARGE SCALE GENOMIC DNA]</scope>
    <source>
        <strain evidence="3">10N.286.55.C1</strain>
    </source>
</reference>
<feature type="signal peptide" evidence="1">
    <location>
        <begin position="1"/>
        <end position="23"/>
    </location>
</feature>
<evidence type="ECO:0000256" key="1">
    <source>
        <dbReference type="SAM" id="SignalP"/>
    </source>
</evidence>
<evidence type="ECO:0008006" key="4">
    <source>
        <dbReference type="Google" id="ProtNLM"/>
    </source>
</evidence>
<comment type="caution">
    <text evidence="2">The sequence shown here is derived from an EMBL/GenBank/DDBJ whole genome shotgun (WGS) entry which is preliminary data.</text>
</comment>
<proteinExistence type="predicted"/>
<protein>
    <recommendedName>
        <fullName evidence="4">Pilus assembly protein PapC</fullName>
    </recommendedName>
</protein>
<organism evidence="2 3">
    <name type="scientific">Vibrio lentus</name>
    <dbReference type="NCBI Taxonomy" id="136468"/>
    <lineage>
        <taxon>Bacteria</taxon>
        <taxon>Pseudomonadati</taxon>
        <taxon>Pseudomonadota</taxon>
        <taxon>Gammaproteobacteria</taxon>
        <taxon>Vibrionales</taxon>
        <taxon>Vibrionaceae</taxon>
        <taxon>Vibrio</taxon>
    </lineage>
</organism>
<dbReference type="EMBL" id="MCSI01000125">
    <property type="protein sequence ID" value="PME62721.1"/>
    <property type="molecule type" value="Genomic_DNA"/>
</dbReference>
<accession>A0A2N7BSV9</accession>
<sequence length="753" mass="85089">MKTTRLVSALFLTSLTIPNIAWANYAIVLPGQHEQGIDLQGNEISAHDVINWEINHNDLIFGVNANQKLKTKIPAVGYMYNQKLELNSGALEDKIREIAERYGIDYEDFFLHFSEDTILAEPNSAHGENTLLNRKPMLVGYTADAMHAGFALYQPPPWDADVFEHFQQGGALYLYHSEQFDSVEFQFSRFAQGGNFWIEYPSEVNTNNQVTAWSNLVISEDNTENMIQNQAVSWQVPSDWARASTHDGSGKSYGGGQYFGSSFVRDGGRLYVVRVRWQGQDSDIRPRLSRIQFTDSFPRIAIENLPLKTMKFGSRKTSQKPPSHAPKHWRKIRGFDQSADLNQDNYLSPAEYKNRSNTSATARFRWESRVIPFGRMWDQNSSWSLTNLVSPGLLIAMGSYYAQYWTQQGLDGAYNDDTNKLLGSNQFDIYSGGNIAELGVIAGSIDADERYKQQFSALLKRLNAVIDKPLIGLNIGTANLYGRNGQSHLLDAGNLYFREHYIFPSTGFSGYSGLSKFWDNSALAYSGSKVIQQATTRYGRVQYLGNNQENWQQDQYSTLAIYYLHHHPEQSYFNQWNSGYVYGSNTTTTDNFWKAGVPKNMAYRPTLLLNVDLGVPSGAIPKGFQPLTLMLSTRTPQPEDYTIVGNASQSRIDHPDLPNGKVSLLPTHAYFLYQSDKQIVEGGPEDMVIAREFEQGRVLYRTDFYGKNADFYTAEKISIRLDPPMKPVSADGRVGEYLDEVQVGGYQGLILLY</sequence>
<feature type="chain" id="PRO_5014795387" description="Pilus assembly protein PapC" evidence="1">
    <location>
        <begin position="24"/>
        <end position="753"/>
    </location>
</feature>